<dbReference type="InterPro" id="IPR012337">
    <property type="entry name" value="RNaseH-like_sf"/>
</dbReference>
<evidence type="ECO:0000313" key="3">
    <source>
        <dbReference type="EMBL" id="GAA2263784.1"/>
    </source>
</evidence>
<reference evidence="4" key="1">
    <citation type="journal article" date="2019" name="Int. J. Syst. Evol. Microbiol.">
        <title>The Global Catalogue of Microorganisms (GCM) 10K type strain sequencing project: providing services to taxonomists for standard genome sequencing and annotation.</title>
        <authorList>
            <consortium name="The Broad Institute Genomics Platform"/>
            <consortium name="The Broad Institute Genome Sequencing Center for Infectious Disease"/>
            <person name="Wu L."/>
            <person name="Ma J."/>
        </authorList>
    </citation>
    <scope>NUCLEOTIDE SEQUENCE [LARGE SCALE GENOMIC DNA]</scope>
    <source>
        <strain evidence="4">JCM 3053</strain>
    </source>
</reference>
<protein>
    <recommendedName>
        <fullName evidence="2">Tc1-like transposase DDE domain-containing protein</fullName>
    </recommendedName>
</protein>
<dbReference type="InterPro" id="IPR036397">
    <property type="entry name" value="RNaseH_sf"/>
</dbReference>
<keyword evidence="4" id="KW-1185">Reference proteome</keyword>
<organism evidence="3 4">
    <name type="scientific">Streptomyces indiaensis</name>
    <dbReference type="NCBI Taxonomy" id="284033"/>
    <lineage>
        <taxon>Bacteria</taxon>
        <taxon>Bacillati</taxon>
        <taxon>Actinomycetota</taxon>
        <taxon>Actinomycetes</taxon>
        <taxon>Kitasatosporales</taxon>
        <taxon>Streptomycetaceae</taxon>
        <taxon>Streptomyces</taxon>
    </lineage>
</organism>
<sequence>MVHSGKPSGSSLRRGLLEWSGINGCLAQRGHKFRPIAGSCWAPRSNPDQLPVTYRRTHGITYFHGCYSVGDDRLWGVIRRRKGIDHTWAALRSIHAAHSDGAPIYVILDNLSAHLNRRIRRWADRGKVELCFTPTYASWANPIEAHFGPLRQFNPRQLEPPQPHRPDPRPACLPALAQRERPPPGRPRRPTTRTRASVARKHIRWGGRSLQLAA</sequence>
<evidence type="ECO:0000313" key="4">
    <source>
        <dbReference type="Proteomes" id="UP001501474"/>
    </source>
</evidence>
<feature type="domain" description="Tc1-like transposase DDE" evidence="2">
    <location>
        <begin position="85"/>
        <end position="150"/>
    </location>
</feature>
<gene>
    <name evidence="3" type="ORF">GCM10010104_71140</name>
</gene>
<evidence type="ECO:0000259" key="2">
    <source>
        <dbReference type="Pfam" id="PF13358"/>
    </source>
</evidence>
<dbReference type="Gene3D" id="3.30.420.10">
    <property type="entry name" value="Ribonuclease H-like superfamily/Ribonuclease H"/>
    <property type="match status" value="1"/>
</dbReference>
<dbReference type="InterPro" id="IPR038717">
    <property type="entry name" value="Tc1-like_DDE_dom"/>
</dbReference>
<dbReference type="EMBL" id="BAAART010000248">
    <property type="protein sequence ID" value="GAA2263784.1"/>
    <property type="molecule type" value="Genomic_DNA"/>
</dbReference>
<proteinExistence type="predicted"/>
<feature type="compositionally biased region" description="Basic residues" evidence="1">
    <location>
        <begin position="186"/>
        <end position="205"/>
    </location>
</feature>
<name>A0ABP5RNA4_9ACTN</name>
<comment type="caution">
    <text evidence="3">The sequence shown here is derived from an EMBL/GenBank/DDBJ whole genome shotgun (WGS) entry which is preliminary data.</text>
</comment>
<dbReference type="Pfam" id="PF13358">
    <property type="entry name" value="DDE_3"/>
    <property type="match status" value="1"/>
</dbReference>
<feature type="region of interest" description="Disordered" evidence="1">
    <location>
        <begin position="153"/>
        <end position="214"/>
    </location>
</feature>
<dbReference type="Proteomes" id="UP001501474">
    <property type="component" value="Unassembled WGS sequence"/>
</dbReference>
<dbReference type="SUPFAM" id="SSF53098">
    <property type="entry name" value="Ribonuclease H-like"/>
    <property type="match status" value="1"/>
</dbReference>
<evidence type="ECO:0000256" key="1">
    <source>
        <dbReference type="SAM" id="MobiDB-lite"/>
    </source>
</evidence>
<accession>A0ABP5RNA4</accession>